<dbReference type="Proteomes" id="UP000182011">
    <property type="component" value="Unassembled WGS sequence"/>
</dbReference>
<organism evidence="4 5">
    <name type="scientific">Candidatus Kryptonium thompsonii</name>
    <dbReference type="NCBI Taxonomy" id="1633631"/>
    <lineage>
        <taxon>Bacteria</taxon>
        <taxon>Pseudomonadati</taxon>
        <taxon>Candidatus Kryptoniota</taxon>
        <taxon>Candidatus Kryptonium</taxon>
    </lineage>
</organism>
<accession>A0A0P1LI95</accession>
<accession>A0A0P1MXX9</accession>
<feature type="coiled-coil region" evidence="1">
    <location>
        <begin position="42"/>
        <end position="77"/>
    </location>
</feature>
<dbReference type="EMBL" id="CZVI01000024">
    <property type="protein sequence ID" value="CUS91517.1"/>
    <property type="molecule type" value="Genomic_DNA"/>
</dbReference>
<dbReference type="Pfam" id="PF02915">
    <property type="entry name" value="Rubrerythrin"/>
    <property type="match status" value="1"/>
</dbReference>
<evidence type="ECO:0000313" key="5">
    <source>
        <dbReference type="Proteomes" id="UP000182011"/>
    </source>
</evidence>
<dbReference type="GO" id="GO:0016491">
    <property type="term" value="F:oxidoreductase activity"/>
    <property type="evidence" value="ECO:0007669"/>
    <property type="project" value="InterPro"/>
</dbReference>
<gene>
    <name evidence="4" type="ORF">JGI4_02290</name>
    <name evidence="3" type="ORF">JGI8_01560</name>
</gene>
<dbReference type="STRING" id="1633631.GCA_001442925_02281"/>
<accession>A0A0P1LYF5</accession>
<evidence type="ECO:0000313" key="3">
    <source>
        <dbReference type="EMBL" id="CUS91517.1"/>
    </source>
</evidence>
<accession>A0A0P1M637</accession>
<dbReference type="AlphaFoldDB" id="A0A0P1M3F6"/>
<accession>A0A0P1M3F6</accession>
<evidence type="ECO:0000313" key="6">
    <source>
        <dbReference type="Proteomes" id="UP000182200"/>
    </source>
</evidence>
<dbReference type="GO" id="GO:0046872">
    <property type="term" value="F:metal ion binding"/>
    <property type="evidence" value="ECO:0007669"/>
    <property type="project" value="InterPro"/>
</dbReference>
<evidence type="ECO:0000256" key="1">
    <source>
        <dbReference type="SAM" id="Coils"/>
    </source>
</evidence>
<dbReference type="EMBL" id="FAOP01000014">
    <property type="protein sequence ID" value="CUU09159.1"/>
    <property type="molecule type" value="Genomic_DNA"/>
</dbReference>
<accession>A0A0S4NCS8</accession>
<dbReference type="InterPro" id="IPR009078">
    <property type="entry name" value="Ferritin-like_SF"/>
</dbReference>
<reference evidence="4 5" key="1">
    <citation type="submission" date="2015-11" db="EMBL/GenBank/DDBJ databases">
        <authorList>
            <person name="Zhang Y."/>
            <person name="Guo Z."/>
        </authorList>
    </citation>
    <scope>NUCLEOTIDE SEQUENCE [LARGE SCALE GENOMIC DNA]</scope>
    <source>
        <strain evidence="4">JGI-4</strain>
    </source>
</reference>
<reference evidence="3 6" key="2">
    <citation type="submission" date="2015-11" db="EMBL/GenBank/DDBJ databases">
        <authorList>
            <person name="Varghese N."/>
        </authorList>
    </citation>
    <scope>NUCLEOTIDE SEQUENCE [LARGE SCALE GENOMIC DNA]</scope>
    <source>
        <strain evidence="3 6">JGI-8</strain>
    </source>
</reference>
<dbReference type="OrthoDB" id="281675at2"/>
<dbReference type="SUPFAM" id="SSF47240">
    <property type="entry name" value="Ferritin-like"/>
    <property type="match status" value="1"/>
</dbReference>
<accession>A0A0P1P8J5</accession>
<dbReference type="InterPro" id="IPR012347">
    <property type="entry name" value="Ferritin-like"/>
</dbReference>
<dbReference type="Gene3D" id="1.20.1260.10">
    <property type="match status" value="1"/>
</dbReference>
<feature type="domain" description="Rubrerythrin diiron-binding" evidence="2">
    <location>
        <begin position="14"/>
        <end position="72"/>
    </location>
</feature>
<protein>
    <submittedName>
        <fullName evidence="4">Rubrerythrin</fullName>
    </submittedName>
</protein>
<keyword evidence="1" id="KW-0175">Coiled coil</keyword>
<sequence>MSCEEKEIKNIMIEILRVAIEREKDSFDYYYSASLKACDPSIQKFLLELAEMEKEHRRLLEEKLQQLEAEISVLDGIRSSFEHYE</sequence>
<evidence type="ECO:0000259" key="2">
    <source>
        <dbReference type="Pfam" id="PF02915"/>
    </source>
</evidence>
<proteinExistence type="predicted"/>
<keyword evidence="6" id="KW-1185">Reference proteome</keyword>
<accession>A0A0N7MUH6</accession>
<name>A0A0P1M3F6_9BACT</name>
<accession>A0A0P1LDX8</accession>
<dbReference type="Proteomes" id="UP000182200">
    <property type="component" value="Unassembled WGS sequence"/>
</dbReference>
<accession>A0A0P1M944</accession>
<dbReference type="RefSeq" id="WP_075427163.1">
    <property type="nucleotide sequence ID" value="NZ_CZVI01000024.1"/>
</dbReference>
<accession>A0A0P1LB60</accession>
<evidence type="ECO:0000313" key="4">
    <source>
        <dbReference type="EMBL" id="CUU09159.1"/>
    </source>
</evidence>
<accession>A0A0P1MUZ3</accession>
<dbReference type="InterPro" id="IPR003251">
    <property type="entry name" value="Rr_diiron-bd_dom"/>
</dbReference>